<proteinExistence type="predicted"/>
<dbReference type="PANTHER" id="PTHR22683:SF41">
    <property type="entry name" value="DNA TRANSLOCASE FTSK"/>
    <property type="match status" value="1"/>
</dbReference>
<name>A0ABP6FW79_9ACTN</name>
<evidence type="ECO:0008006" key="3">
    <source>
        <dbReference type="Google" id="ProtNLM"/>
    </source>
</evidence>
<dbReference type="RefSeq" id="WP_346158390.1">
    <property type="nucleotide sequence ID" value="NZ_BAAATE010000095.1"/>
</dbReference>
<dbReference type="SUPFAM" id="SSF52540">
    <property type="entry name" value="P-loop containing nucleoside triphosphate hydrolases"/>
    <property type="match status" value="1"/>
</dbReference>
<dbReference type="PANTHER" id="PTHR22683">
    <property type="entry name" value="SPORULATION PROTEIN RELATED"/>
    <property type="match status" value="1"/>
</dbReference>
<dbReference type="Gene3D" id="3.40.50.300">
    <property type="entry name" value="P-loop containing nucleotide triphosphate hydrolases"/>
    <property type="match status" value="1"/>
</dbReference>
<dbReference type="EMBL" id="BAAATE010000095">
    <property type="protein sequence ID" value="GAA2703104.1"/>
    <property type="molecule type" value="Genomic_DNA"/>
</dbReference>
<dbReference type="Proteomes" id="UP001501666">
    <property type="component" value="Unassembled WGS sequence"/>
</dbReference>
<comment type="caution">
    <text evidence="1">The sequence shown here is derived from an EMBL/GenBank/DDBJ whole genome shotgun (WGS) entry which is preliminary data.</text>
</comment>
<gene>
    <name evidence="1" type="ORF">GCM10010412_101270</name>
</gene>
<reference evidence="2" key="1">
    <citation type="journal article" date="2019" name="Int. J. Syst. Evol. Microbiol.">
        <title>The Global Catalogue of Microorganisms (GCM) 10K type strain sequencing project: providing services to taxonomists for standard genome sequencing and annotation.</title>
        <authorList>
            <consortium name="The Broad Institute Genomics Platform"/>
            <consortium name="The Broad Institute Genome Sequencing Center for Infectious Disease"/>
            <person name="Wu L."/>
            <person name="Ma J."/>
        </authorList>
    </citation>
    <scope>NUCLEOTIDE SEQUENCE [LARGE SCALE GENOMIC DNA]</scope>
    <source>
        <strain evidence="2">JCM 6835</strain>
    </source>
</reference>
<protein>
    <recommendedName>
        <fullName evidence="3">FtsK domain-containing protein</fullName>
    </recommendedName>
</protein>
<organism evidence="1 2">
    <name type="scientific">Nonomuraea recticatena</name>
    <dbReference type="NCBI Taxonomy" id="46178"/>
    <lineage>
        <taxon>Bacteria</taxon>
        <taxon>Bacillati</taxon>
        <taxon>Actinomycetota</taxon>
        <taxon>Actinomycetes</taxon>
        <taxon>Streptosporangiales</taxon>
        <taxon>Streptosporangiaceae</taxon>
        <taxon>Nonomuraea</taxon>
    </lineage>
</organism>
<evidence type="ECO:0000313" key="2">
    <source>
        <dbReference type="Proteomes" id="UP001501666"/>
    </source>
</evidence>
<dbReference type="InterPro" id="IPR050206">
    <property type="entry name" value="FtsK/SpoIIIE/SftA"/>
</dbReference>
<sequence>MNVLFGALTACPGVIVWGIDLKRGMELLPWASCPDRVATTPQEAEALLADAVVILDGRADHLAQQGERVWEPSLASPALIILVDEYAELVDDAPAAVRHADSIVRRGRAVAVRLVAATQRPS</sequence>
<accession>A0ABP6FW79</accession>
<keyword evidence="2" id="KW-1185">Reference proteome</keyword>
<evidence type="ECO:0000313" key="1">
    <source>
        <dbReference type="EMBL" id="GAA2703104.1"/>
    </source>
</evidence>
<dbReference type="InterPro" id="IPR027417">
    <property type="entry name" value="P-loop_NTPase"/>
</dbReference>